<dbReference type="InterPro" id="IPR052509">
    <property type="entry name" value="Metal_resp_DNA-bind_regulator"/>
</dbReference>
<dbReference type="Pfam" id="PF03551">
    <property type="entry name" value="PadR"/>
    <property type="match status" value="1"/>
</dbReference>
<accession>A0A0E3B681</accession>
<dbReference type="AlphaFoldDB" id="A0A0E3B681"/>
<evidence type="ECO:0000259" key="1">
    <source>
        <dbReference type="Pfam" id="PF03551"/>
    </source>
</evidence>
<proteinExistence type="predicted"/>
<dbReference type="Proteomes" id="UP000058857">
    <property type="component" value="Chromosome 1"/>
</dbReference>
<dbReference type="Gene3D" id="1.10.10.10">
    <property type="entry name" value="Winged helix-like DNA-binding domain superfamily/Winged helix DNA-binding domain"/>
    <property type="match status" value="1"/>
</dbReference>
<dbReference type="InterPro" id="IPR005149">
    <property type="entry name" value="Tscrpt_reg_PadR_N"/>
</dbReference>
<sequence length="116" mass="13004">MTLKKESVEAKGITPAMFHILLSLAEGPQHGYGIGKSIETSSGGNFCLGPGTLYRTLESIRGFGWIRYSRRKILENDDTRRLYYEITSDGKEILVSELKKLEVTLKKAKKLKLLGN</sequence>
<organism evidence="2">
    <name type="scientific">Leptospira borgpetersenii serovar Ballum</name>
    <dbReference type="NCBI Taxonomy" id="280505"/>
    <lineage>
        <taxon>Bacteria</taxon>
        <taxon>Pseudomonadati</taxon>
        <taxon>Spirochaetota</taxon>
        <taxon>Spirochaetia</taxon>
        <taxon>Leptospirales</taxon>
        <taxon>Leptospiraceae</taxon>
        <taxon>Leptospira</taxon>
    </lineage>
</organism>
<dbReference type="InterPro" id="IPR036390">
    <property type="entry name" value="WH_DNA-bd_sf"/>
</dbReference>
<protein>
    <submittedName>
        <fullName evidence="2">Transcriptional regulator, PadR family</fullName>
    </submittedName>
</protein>
<dbReference type="PATRIC" id="fig|280505.15.peg.3307"/>
<feature type="domain" description="Transcription regulator PadR N-terminal" evidence="1">
    <location>
        <begin position="20"/>
        <end position="94"/>
    </location>
</feature>
<dbReference type="InterPro" id="IPR036388">
    <property type="entry name" value="WH-like_DNA-bd_sf"/>
</dbReference>
<gene>
    <name evidence="2" type="ORF">LBBP_03391</name>
</gene>
<evidence type="ECO:0000313" key="2">
    <source>
        <dbReference type="EMBL" id="ALO27585.1"/>
    </source>
</evidence>
<dbReference type="PANTHER" id="PTHR33169:SF13">
    <property type="entry name" value="PADR-FAMILY TRANSCRIPTIONAL REGULATOR"/>
    <property type="match status" value="1"/>
</dbReference>
<dbReference type="EMBL" id="CP012029">
    <property type="protein sequence ID" value="ALO27585.1"/>
    <property type="molecule type" value="Genomic_DNA"/>
</dbReference>
<evidence type="ECO:0000313" key="3">
    <source>
        <dbReference type="Proteomes" id="UP000058857"/>
    </source>
</evidence>
<dbReference type="PANTHER" id="PTHR33169">
    <property type="entry name" value="PADR-FAMILY TRANSCRIPTIONAL REGULATOR"/>
    <property type="match status" value="1"/>
</dbReference>
<dbReference type="SUPFAM" id="SSF46785">
    <property type="entry name" value="Winged helix' DNA-binding domain"/>
    <property type="match status" value="1"/>
</dbReference>
<reference evidence="2 3" key="1">
    <citation type="journal article" date="2015" name="PLoS Negl. Trop. Dis.">
        <title>Distribution of Plasmids in Distinct Leptospira Pathogenic Species.</title>
        <authorList>
            <person name="Wang Y."/>
            <person name="Zhuang X."/>
            <person name="Zhong Y."/>
            <person name="Zhang C."/>
            <person name="Zhang Y."/>
            <person name="Zeng L."/>
            <person name="Zhu Y."/>
            <person name="He P."/>
            <person name="Dong K."/>
            <person name="Pal U."/>
            <person name="Guo X."/>
            <person name="Qin J."/>
        </authorList>
    </citation>
    <scope>NUCLEOTIDE SEQUENCE [LARGE SCALE GENOMIC DNA]</scope>
    <source>
        <strain evidence="2 3">56604</strain>
    </source>
</reference>
<dbReference type="RefSeq" id="WP_002743639.1">
    <property type="nucleotide sequence ID" value="NZ_CP012029.1"/>
</dbReference>
<name>A0A0E3B681_LEPBO</name>